<name>A0A9P0HTX9_NEZVI</name>
<reference evidence="1" key="1">
    <citation type="submission" date="2022-01" db="EMBL/GenBank/DDBJ databases">
        <authorList>
            <person name="King R."/>
        </authorList>
    </citation>
    <scope>NUCLEOTIDE SEQUENCE</scope>
</reference>
<evidence type="ECO:0000313" key="2">
    <source>
        <dbReference type="Proteomes" id="UP001152798"/>
    </source>
</evidence>
<proteinExistence type="predicted"/>
<keyword evidence="2" id="KW-1185">Reference proteome</keyword>
<dbReference type="Proteomes" id="UP001152798">
    <property type="component" value="Chromosome 7"/>
</dbReference>
<accession>A0A9P0HTX9</accession>
<protein>
    <submittedName>
        <fullName evidence="1">Uncharacterized protein</fullName>
    </submittedName>
</protein>
<evidence type="ECO:0000313" key="1">
    <source>
        <dbReference type="EMBL" id="CAH1408227.1"/>
    </source>
</evidence>
<dbReference type="EMBL" id="OV725083">
    <property type="protein sequence ID" value="CAH1408227.1"/>
    <property type="molecule type" value="Genomic_DNA"/>
</dbReference>
<gene>
    <name evidence="1" type="ORF">NEZAVI_LOCUS15798</name>
</gene>
<sequence length="92" mass="10385">MDSYNNFLIKLQLIEVLFIASGRFLHMSIQLPVNTIFSPTCLNFVTISTLQAPGQETKKCSYLRSGWVQSTSARMSNFLSSSPLSLFRNSFL</sequence>
<organism evidence="1 2">
    <name type="scientific">Nezara viridula</name>
    <name type="common">Southern green stink bug</name>
    <name type="synonym">Cimex viridulus</name>
    <dbReference type="NCBI Taxonomy" id="85310"/>
    <lineage>
        <taxon>Eukaryota</taxon>
        <taxon>Metazoa</taxon>
        <taxon>Ecdysozoa</taxon>
        <taxon>Arthropoda</taxon>
        <taxon>Hexapoda</taxon>
        <taxon>Insecta</taxon>
        <taxon>Pterygota</taxon>
        <taxon>Neoptera</taxon>
        <taxon>Paraneoptera</taxon>
        <taxon>Hemiptera</taxon>
        <taxon>Heteroptera</taxon>
        <taxon>Panheteroptera</taxon>
        <taxon>Pentatomomorpha</taxon>
        <taxon>Pentatomoidea</taxon>
        <taxon>Pentatomidae</taxon>
        <taxon>Pentatominae</taxon>
        <taxon>Nezara</taxon>
    </lineage>
</organism>
<dbReference type="AlphaFoldDB" id="A0A9P0HTX9"/>